<dbReference type="AlphaFoldDB" id="A0AAN7J179"/>
<evidence type="ECO:0000313" key="3">
    <source>
        <dbReference type="Proteomes" id="UP001324115"/>
    </source>
</evidence>
<comment type="caution">
    <text evidence="2">The sequence shown here is derived from an EMBL/GenBank/DDBJ whole genome shotgun (WGS) entry which is preliminary data.</text>
</comment>
<gene>
    <name evidence="2" type="ORF">RGQ29_017669</name>
</gene>
<feature type="chain" id="PRO_5043042684" evidence="1">
    <location>
        <begin position="28"/>
        <end position="68"/>
    </location>
</feature>
<organism evidence="2 3">
    <name type="scientific">Quercus rubra</name>
    <name type="common">Northern red oak</name>
    <name type="synonym">Quercus borealis</name>
    <dbReference type="NCBI Taxonomy" id="3512"/>
    <lineage>
        <taxon>Eukaryota</taxon>
        <taxon>Viridiplantae</taxon>
        <taxon>Streptophyta</taxon>
        <taxon>Embryophyta</taxon>
        <taxon>Tracheophyta</taxon>
        <taxon>Spermatophyta</taxon>
        <taxon>Magnoliopsida</taxon>
        <taxon>eudicotyledons</taxon>
        <taxon>Gunneridae</taxon>
        <taxon>Pentapetalae</taxon>
        <taxon>rosids</taxon>
        <taxon>fabids</taxon>
        <taxon>Fagales</taxon>
        <taxon>Fagaceae</taxon>
        <taxon>Quercus</taxon>
    </lineage>
</organism>
<sequence>MEKSTFKLAILVALLVLASYAEMRAEARNVVILRCHKDEECKFSCSQCQCVCKNTWCKCPDDPPANLS</sequence>
<keyword evidence="3" id="KW-1185">Reference proteome</keyword>
<evidence type="ECO:0000313" key="2">
    <source>
        <dbReference type="EMBL" id="KAK4593651.1"/>
    </source>
</evidence>
<protein>
    <submittedName>
        <fullName evidence="2">Uncharacterized protein</fullName>
    </submittedName>
</protein>
<keyword evidence="1" id="KW-0732">Signal</keyword>
<evidence type="ECO:0000256" key="1">
    <source>
        <dbReference type="SAM" id="SignalP"/>
    </source>
</evidence>
<dbReference type="EMBL" id="JAXUIC010000004">
    <property type="protein sequence ID" value="KAK4593651.1"/>
    <property type="molecule type" value="Genomic_DNA"/>
</dbReference>
<feature type="signal peptide" evidence="1">
    <location>
        <begin position="1"/>
        <end position="27"/>
    </location>
</feature>
<name>A0AAN7J179_QUERU</name>
<accession>A0AAN7J179</accession>
<reference evidence="2 3" key="1">
    <citation type="journal article" date="2023" name="G3 (Bethesda)">
        <title>A haplotype-resolved chromosome-scale genome for Quercus rubra L. provides insights into the genetics of adaptive traits for red oak species.</title>
        <authorList>
            <person name="Kapoor B."/>
            <person name="Jenkins J."/>
            <person name="Schmutz J."/>
            <person name="Zhebentyayeva T."/>
            <person name="Kuelheim C."/>
            <person name="Coggeshall M."/>
            <person name="Heim C."/>
            <person name="Lasky J.R."/>
            <person name="Leites L."/>
            <person name="Islam-Faridi N."/>
            <person name="Romero-Severson J."/>
            <person name="DeLeo V.L."/>
            <person name="Lucas S.M."/>
            <person name="Lazic D."/>
            <person name="Gailing O."/>
            <person name="Carlson J."/>
            <person name="Staton M."/>
        </authorList>
    </citation>
    <scope>NUCLEOTIDE SEQUENCE [LARGE SCALE GENOMIC DNA]</scope>
    <source>
        <strain evidence="2">Pseudo-F2</strain>
    </source>
</reference>
<dbReference type="Proteomes" id="UP001324115">
    <property type="component" value="Unassembled WGS sequence"/>
</dbReference>
<proteinExistence type="predicted"/>